<dbReference type="AlphaFoldDB" id="A0A7I8VP31"/>
<organism evidence="2 3">
    <name type="scientific">Dimorphilus gyrociliatus</name>
    <dbReference type="NCBI Taxonomy" id="2664684"/>
    <lineage>
        <taxon>Eukaryota</taxon>
        <taxon>Metazoa</taxon>
        <taxon>Spiralia</taxon>
        <taxon>Lophotrochozoa</taxon>
        <taxon>Annelida</taxon>
        <taxon>Polychaeta</taxon>
        <taxon>Polychaeta incertae sedis</taxon>
        <taxon>Dinophilidae</taxon>
        <taxon>Dimorphilus</taxon>
    </lineage>
</organism>
<keyword evidence="1" id="KW-0732">Signal</keyword>
<protein>
    <submittedName>
        <fullName evidence="2">DgyrCDS6791</fullName>
    </submittedName>
</protein>
<dbReference type="InterPro" id="IPR036179">
    <property type="entry name" value="Ig-like_dom_sf"/>
</dbReference>
<dbReference type="SUPFAM" id="SSF48726">
    <property type="entry name" value="Immunoglobulin"/>
    <property type="match status" value="1"/>
</dbReference>
<dbReference type="Proteomes" id="UP000549394">
    <property type="component" value="Unassembled WGS sequence"/>
</dbReference>
<feature type="chain" id="PRO_5029780563" evidence="1">
    <location>
        <begin position="16"/>
        <end position="520"/>
    </location>
</feature>
<gene>
    <name evidence="2" type="ORF">DGYR_LOCUS6489</name>
</gene>
<keyword evidence="3" id="KW-1185">Reference proteome</keyword>
<feature type="signal peptide" evidence="1">
    <location>
        <begin position="1"/>
        <end position="15"/>
    </location>
</feature>
<dbReference type="InterPro" id="IPR013783">
    <property type="entry name" value="Ig-like_fold"/>
</dbReference>
<accession>A0A7I8VP31</accession>
<dbReference type="EMBL" id="CAJFCJ010000007">
    <property type="protein sequence ID" value="CAD5118050.1"/>
    <property type="molecule type" value="Genomic_DNA"/>
</dbReference>
<reference evidence="2 3" key="1">
    <citation type="submission" date="2020-08" db="EMBL/GenBank/DDBJ databases">
        <authorList>
            <person name="Hejnol A."/>
        </authorList>
    </citation>
    <scope>NUCLEOTIDE SEQUENCE [LARGE SCALE GENOMIC DNA]</scope>
</reference>
<evidence type="ECO:0000256" key="1">
    <source>
        <dbReference type="SAM" id="SignalP"/>
    </source>
</evidence>
<dbReference type="Gene3D" id="2.60.40.10">
    <property type="entry name" value="Immunoglobulins"/>
    <property type="match status" value="1"/>
</dbReference>
<sequence>MKFVILLQLIQVVFGNFPILTQIQWSTATSGNGYRSLEALFILPEGVIDTDLSIRWTYYEATKFYEKYYIFQDGVNNCTIKFFPSNTNGIHFLLNELTFDDEKLVNRNDKSVIERYFNMKIELLKTGKLQEFNIFPNFDCSFCEVTNIKKLIDWKIEPDNPLLIYEQSSSFTQLHNMSVYEDLSMNLHIEHHRSHIDENTKSHHRQRHTEFSDYSLRFYEQSYGNNLKTTYIYKHKDFDGARISMNLSESVVKTDREYVDGVYKYSLYPKKKVIKGVKSTILIEFKRYTNRYQRREKKVTSLFKRLRPYIGACSKVNSYYGTGSYINGENLLLYLNKPDCLACRVEHDYNEFVEISLFHNDLQLTDTTRTVSNGFETTLYQMFDNVTENDRGKYTCKVGTPVQRYGDYPTIMAHVFPVKPLTISMKSVYVDEKKTMYDCEYTGLKDPKGYGYEDFFTLSDEKTSEYFNWEIVEDNGPKKKIRITVDNRVFRESYWSFGCRVKEGPLATYALVDMNNKDFL</sequence>
<proteinExistence type="predicted"/>
<name>A0A7I8VP31_9ANNE</name>
<evidence type="ECO:0000313" key="3">
    <source>
        <dbReference type="Proteomes" id="UP000549394"/>
    </source>
</evidence>
<evidence type="ECO:0000313" key="2">
    <source>
        <dbReference type="EMBL" id="CAD5118050.1"/>
    </source>
</evidence>
<comment type="caution">
    <text evidence="2">The sequence shown here is derived from an EMBL/GenBank/DDBJ whole genome shotgun (WGS) entry which is preliminary data.</text>
</comment>